<reference evidence="2" key="1">
    <citation type="journal article" date="2020" name="Stud. Mycol.">
        <title>101 Dothideomycetes genomes: a test case for predicting lifestyles and emergence of pathogens.</title>
        <authorList>
            <person name="Haridas S."/>
            <person name="Albert R."/>
            <person name="Binder M."/>
            <person name="Bloem J."/>
            <person name="Labutti K."/>
            <person name="Salamov A."/>
            <person name="Andreopoulos B."/>
            <person name="Baker S."/>
            <person name="Barry K."/>
            <person name="Bills G."/>
            <person name="Bluhm B."/>
            <person name="Cannon C."/>
            <person name="Castanera R."/>
            <person name="Culley D."/>
            <person name="Daum C."/>
            <person name="Ezra D."/>
            <person name="Gonzalez J."/>
            <person name="Henrissat B."/>
            <person name="Kuo A."/>
            <person name="Liang C."/>
            <person name="Lipzen A."/>
            <person name="Lutzoni F."/>
            <person name="Magnuson J."/>
            <person name="Mondo S."/>
            <person name="Nolan M."/>
            <person name="Ohm R."/>
            <person name="Pangilinan J."/>
            <person name="Park H.-J."/>
            <person name="Ramirez L."/>
            <person name="Alfaro M."/>
            <person name="Sun H."/>
            <person name="Tritt A."/>
            <person name="Yoshinaga Y."/>
            <person name="Zwiers L.-H."/>
            <person name="Turgeon B."/>
            <person name="Goodwin S."/>
            <person name="Spatafora J."/>
            <person name="Crous P."/>
            <person name="Grigoriev I."/>
        </authorList>
    </citation>
    <scope>NUCLEOTIDE SEQUENCE</scope>
    <source>
        <strain evidence="2">ATCC 36951</strain>
    </source>
</reference>
<dbReference type="EMBL" id="ML993630">
    <property type="protein sequence ID" value="KAF2160023.1"/>
    <property type="molecule type" value="Genomic_DNA"/>
</dbReference>
<keyword evidence="3" id="KW-1185">Reference proteome</keyword>
<feature type="compositionally biased region" description="Polar residues" evidence="1">
    <location>
        <begin position="272"/>
        <end position="283"/>
    </location>
</feature>
<name>A0A6A6BZH7_ZASCE</name>
<dbReference type="RefSeq" id="XP_033660912.1">
    <property type="nucleotide sequence ID" value="XM_033814416.1"/>
</dbReference>
<protein>
    <submittedName>
        <fullName evidence="2">Uncharacterized protein</fullName>
    </submittedName>
</protein>
<feature type="region of interest" description="Disordered" evidence="1">
    <location>
        <begin position="31"/>
        <end position="57"/>
    </location>
</feature>
<dbReference type="AlphaFoldDB" id="A0A6A6BZH7"/>
<feature type="region of interest" description="Disordered" evidence="1">
    <location>
        <begin position="266"/>
        <end position="289"/>
    </location>
</feature>
<evidence type="ECO:0000256" key="1">
    <source>
        <dbReference type="SAM" id="MobiDB-lite"/>
    </source>
</evidence>
<sequence>MTSLGAFETVLCPKKKKERFSDAEVVETPLRASRINREHDEPSAVKTPRASRIKKERSAMKIPAVCLTSQEKAGRCRNNHASKIKKEPFGDNYVVETAPRLKYQDTPNLKDQERLDRRLFSRNPVPQRSRKIWSAMTSLAMASLVLGTAVSRKIKKEPVSDEESAIEILGPKNASHAEVEPVHDDEIFEPPEASKEGTGDAYPILPASGTPGKDSQQFPSNRTTIVTMTQHFQTRRRYLPHNGANKQPVTSDDSVVLAITFSKTNGEKKAGETQQFLATPTTKTRFRRN</sequence>
<gene>
    <name evidence="2" type="ORF">M409DRAFT_60286</name>
</gene>
<evidence type="ECO:0000313" key="3">
    <source>
        <dbReference type="Proteomes" id="UP000799537"/>
    </source>
</evidence>
<organism evidence="2 3">
    <name type="scientific">Zasmidium cellare ATCC 36951</name>
    <dbReference type="NCBI Taxonomy" id="1080233"/>
    <lineage>
        <taxon>Eukaryota</taxon>
        <taxon>Fungi</taxon>
        <taxon>Dikarya</taxon>
        <taxon>Ascomycota</taxon>
        <taxon>Pezizomycotina</taxon>
        <taxon>Dothideomycetes</taxon>
        <taxon>Dothideomycetidae</taxon>
        <taxon>Mycosphaerellales</taxon>
        <taxon>Mycosphaerellaceae</taxon>
        <taxon>Zasmidium</taxon>
    </lineage>
</organism>
<evidence type="ECO:0000313" key="2">
    <source>
        <dbReference type="EMBL" id="KAF2160023.1"/>
    </source>
</evidence>
<dbReference type="GeneID" id="54567688"/>
<accession>A0A6A6BZH7</accession>
<dbReference type="Proteomes" id="UP000799537">
    <property type="component" value="Unassembled WGS sequence"/>
</dbReference>
<proteinExistence type="predicted"/>